<evidence type="ECO:0000313" key="8">
    <source>
        <dbReference type="Ensembl" id="ENSLCNP00005015094.1"/>
    </source>
</evidence>
<proteinExistence type="inferred from homology"/>
<organism evidence="8 9">
    <name type="scientific">Lynx canadensis</name>
    <name type="common">Canada lynx</name>
    <name type="synonym">Felis canadensis</name>
    <dbReference type="NCBI Taxonomy" id="61383"/>
    <lineage>
        <taxon>Eukaryota</taxon>
        <taxon>Metazoa</taxon>
        <taxon>Chordata</taxon>
        <taxon>Craniata</taxon>
        <taxon>Vertebrata</taxon>
        <taxon>Euteleostomi</taxon>
        <taxon>Mammalia</taxon>
        <taxon>Eutheria</taxon>
        <taxon>Laurasiatheria</taxon>
        <taxon>Carnivora</taxon>
        <taxon>Feliformia</taxon>
        <taxon>Felidae</taxon>
        <taxon>Felinae</taxon>
        <taxon>Lynx</taxon>
    </lineage>
</organism>
<sequence length="725" mass="78891">MVAPMYGSPGGRLARALTRALALALVLALLVGLFLSGLTGAIPISGRQWGPDGPVPPSSRSRSVLLDAETGQLRLVDGRHPDAVAWANLTNAIRETGWAFLELRTNGRYNDSLQAYAAGVVEAAVSEELIYMHWVNTVVNYCGPFEYEVGYCEKLKNFLETNLEWMQEQMQRNKGSAYWHQVRLTLLQLKGLEDSYESSVTFPTGRFTIKPLGFLLLQLAGDLGDLEPALNKTKSKHVMGSGSCSALIKLLPGQSDLLIAHNTWSSYQNMLRIIKKYWFQFREDPQVNSPLAPGNKLVFSSYPGTLFSCDDFYIVGSGLVTLETTIGNRNPALWKYVQPKDSVLEWVRNVVANRLALDGDAWADIFQKFNSGTYNNQWMIVDYKAFVPGGPSPRSRVLTVLEQIPGMVVVADKTSELYQKTYWASYNIPYFESVFNASGMQALVAQYGDWFSYDRSPRAQIFRRNQSLVHDLDSMIRLMRYNDFLHDPLSLCKACSPQANAENAISARSDLNPANGSYPFQALQQRSHGGIDVKVRPRPGPGGWGWAWGGRGRAVVTAQVKADGRTGGRVGAGLRSGSEFGLGVGALRIGAARGPAWAGAQRPLPWPPGDQHGPGQGLSACGGQWPHVGPAAPVPVERLALQRSAAHGPARPLEVLAHRGAVGLSLRLGPTDPRGATTCRGPDLPPARSVGFVTCCAQIWDPGLPGLLSSGSSPRWDTGPAGAQH</sequence>
<keyword evidence="5 7" id="KW-0443">Lipid metabolism</keyword>
<dbReference type="EC" id="3.1.1.-" evidence="7"/>
<dbReference type="InterPro" id="IPR007000">
    <property type="entry name" value="PLipase_B-like"/>
</dbReference>
<dbReference type="PANTHER" id="PTHR12370">
    <property type="entry name" value="PHOSPHOLIPASE B-RELATED"/>
    <property type="match status" value="1"/>
</dbReference>
<dbReference type="AlphaFoldDB" id="A0A667GNH4"/>
<keyword evidence="3 7" id="KW-0378">Hydrolase</keyword>
<keyword evidence="6" id="KW-0325">Glycoprotein</keyword>
<dbReference type="InterPro" id="IPR043040">
    <property type="entry name" value="PLipase_B-like_dom1"/>
</dbReference>
<dbReference type="GO" id="GO:0004620">
    <property type="term" value="F:phospholipase activity"/>
    <property type="evidence" value="ECO:0007669"/>
    <property type="project" value="InterPro"/>
</dbReference>
<name>A0A667GNH4_LYNCA</name>
<keyword evidence="9" id="KW-1185">Reference proteome</keyword>
<dbReference type="Gene3D" id="1.10.439.20">
    <property type="entry name" value="Phospholipase B-like, domain 2"/>
    <property type="match status" value="1"/>
</dbReference>
<reference evidence="8" key="2">
    <citation type="submission" date="2025-09" db="UniProtKB">
        <authorList>
            <consortium name="Ensembl"/>
        </authorList>
    </citation>
    <scope>IDENTIFICATION</scope>
</reference>
<evidence type="ECO:0000256" key="7">
    <source>
        <dbReference type="RuleBase" id="RU364138"/>
    </source>
</evidence>
<dbReference type="Ensembl" id="ENSLCNT00005016883.1">
    <property type="protein sequence ID" value="ENSLCNP00005015094.1"/>
    <property type="gene ID" value="ENSLCNG00005009902.1"/>
</dbReference>
<evidence type="ECO:0000256" key="1">
    <source>
        <dbReference type="ARBA" id="ARBA00007835"/>
    </source>
</evidence>
<comment type="function">
    <text evidence="7">Putative phospholipase.</text>
</comment>
<dbReference type="Proteomes" id="UP000472241">
    <property type="component" value="Unplaced"/>
</dbReference>
<dbReference type="Pfam" id="PF04916">
    <property type="entry name" value="Phospholip_B"/>
    <property type="match status" value="1"/>
</dbReference>
<dbReference type="InterPro" id="IPR043041">
    <property type="entry name" value="PLipase_B-like_dom2"/>
</dbReference>
<evidence type="ECO:0000256" key="6">
    <source>
        <dbReference type="ARBA" id="ARBA00023180"/>
    </source>
</evidence>
<dbReference type="PANTHER" id="PTHR12370:SF3">
    <property type="entry name" value="PHOSPHOLIPASE B-LIKE 2-RELATED"/>
    <property type="match status" value="1"/>
</dbReference>
<dbReference type="Gene3D" id="2.10.70.60">
    <property type="entry name" value="Phospholipase B-like, domain 1"/>
    <property type="match status" value="1"/>
</dbReference>
<dbReference type="InterPro" id="IPR043042">
    <property type="entry name" value="PLipase_B-like_dom3"/>
</dbReference>
<evidence type="ECO:0000256" key="5">
    <source>
        <dbReference type="ARBA" id="ARBA00023098"/>
    </source>
</evidence>
<keyword evidence="2" id="KW-0732">Signal</keyword>
<dbReference type="GO" id="GO:0005576">
    <property type="term" value="C:extracellular region"/>
    <property type="evidence" value="ECO:0007669"/>
    <property type="project" value="TreeGrafter"/>
</dbReference>
<dbReference type="Gene3D" id="3.60.60.20">
    <property type="match status" value="1"/>
</dbReference>
<reference evidence="8" key="1">
    <citation type="submission" date="2025-08" db="UniProtKB">
        <authorList>
            <consortium name="Ensembl"/>
        </authorList>
    </citation>
    <scope>IDENTIFICATION</scope>
</reference>
<evidence type="ECO:0000256" key="2">
    <source>
        <dbReference type="ARBA" id="ARBA00022729"/>
    </source>
</evidence>
<dbReference type="GO" id="GO:0009395">
    <property type="term" value="P:phospholipid catabolic process"/>
    <property type="evidence" value="ECO:0007669"/>
    <property type="project" value="TreeGrafter"/>
</dbReference>
<evidence type="ECO:0000256" key="4">
    <source>
        <dbReference type="ARBA" id="ARBA00022963"/>
    </source>
</evidence>
<protein>
    <recommendedName>
        <fullName evidence="7">Phospholipase B-like</fullName>
        <ecNumber evidence="7">3.1.1.-</ecNumber>
    </recommendedName>
</protein>
<keyword evidence="4 7" id="KW-0442">Lipid degradation</keyword>
<gene>
    <name evidence="8" type="primary">PLBD2</name>
</gene>
<accession>A0A667GNH4</accession>
<evidence type="ECO:0000256" key="3">
    <source>
        <dbReference type="ARBA" id="ARBA00022801"/>
    </source>
</evidence>
<evidence type="ECO:0000313" key="9">
    <source>
        <dbReference type="Proteomes" id="UP000472241"/>
    </source>
</evidence>
<comment type="similarity">
    <text evidence="1 7">Belongs to the phospholipase B-like family.</text>
</comment>